<proteinExistence type="predicted"/>
<dbReference type="Proteomes" id="UP001597262">
    <property type="component" value="Unassembled WGS sequence"/>
</dbReference>
<name>A0ABW3S6E4_9BACL</name>
<organism evidence="1 2">
    <name type="scientific">Paenibacillus puldeungensis</name>
    <dbReference type="NCBI Taxonomy" id="696536"/>
    <lineage>
        <taxon>Bacteria</taxon>
        <taxon>Bacillati</taxon>
        <taxon>Bacillota</taxon>
        <taxon>Bacilli</taxon>
        <taxon>Bacillales</taxon>
        <taxon>Paenibacillaceae</taxon>
        <taxon>Paenibacillus</taxon>
    </lineage>
</organism>
<evidence type="ECO:0000313" key="1">
    <source>
        <dbReference type="EMBL" id="MFD1179525.1"/>
    </source>
</evidence>
<evidence type="ECO:0000313" key="2">
    <source>
        <dbReference type="Proteomes" id="UP001597262"/>
    </source>
</evidence>
<gene>
    <name evidence="1" type="ORF">ACFQ3W_24955</name>
</gene>
<dbReference type="EMBL" id="JBHTLM010000033">
    <property type="protein sequence ID" value="MFD1179525.1"/>
    <property type="molecule type" value="Genomic_DNA"/>
</dbReference>
<dbReference type="RefSeq" id="WP_379321950.1">
    <property type="nucleotide sequence ID" value="NZ_JBHTLM010000033.1"/>
</dbReference>
<protein>
    <submittedName>
        <fullName evidence="1">Uncharacterized protein</fullName>
    </submittedName>
</protein>
<sequence>MEYSNGFIESFRLIASTTAEFQKFIQQSVFPLTNFSAEYQAQMQEIAKSISAYSKAINVQWSTEITPIIEQLIKENRLNTEFSVPPDIAQSISNLPQKVEKIVPVKEGESNLSNSITAIENKFTWRDALTVISVLLALLAFLNDLSSKEDKSNVDEVRQEVLKTTDQTVNYFITNYYINFPDDQPSFSKDQPFDEDHDSDR</sequence>
<reference evidence="2" key="1">
    <citation type="journal article" date="2019" name="Int. J. Syst. Evol. Microbiol.">
        <title>The Global Catalogue of Microorganisms (GCM) 10K type strain sequencing project: providing services to taxonomists for standard genome sequencing and annotation.</title>
        <authorList>
            <consortium name="The Broad Institute Genomics Platform"/>
            <consortium name="The Broad Institute Genome Sequencing Center for Infectious Disease"/>
            <person name="Wu L."/>
            <person name="Ma J."/>
        </authorList>
    </citation>
    <scope>NUCLEOTIDE SEQUENCE [LARGE SCALE GENOMIC DNA]</scope>
    <source>
        <strain evidence="2">CCUG 59189</strain>
    </source>
</reference>
<comment type="caution">
    <text evidence="1">The sequence shown here is derived from an EMBL/GenBank/DDBJ whole genome shotgun (WGS) entry which is preliminary data.</text>
</comment>
<keyword evidence="2" id="KW-1185">Reference proteome</keyword>
<accession>A0ABW3S6E4</accession>